<organism evidence="1 2">
    <name type="scientific">Austropuccinia psidii MF-1</name>
    <dbReference type="NCBI Taxonomy" id="1389203"/>
    <lineage>
        <taxon>Eukaryota</taxon>
        <taxon>Fungi</taxon>
        <taxon>Dikarya</taxon>
        <taxon>Basidiomycota</taxon>
        <taxon>Pucciniomycotina</taxon>
        <taxon>Pucciniomycetes</taxon>
        <taxon>Pucciniales</taxon>
        <taxon>Sphaerophragmiaceae</taxon>
        <taxon>Austropuccinia</taxon>
    </lineage>
</organism>
<evidence type="ECO:0008006" key="3">
    <source>
        <dbReference type="Google" id="ProtNLM"/>
    </source>
</evidence>
<protein>
    <recommendedName>
        <fullName evidence="3">Reverse transcriptase Ty1/copia-type domain-containing protein</fullName>
    </recommendedName>
</protein>
<sequence>MHKSRKAMIWLHVDNSIIAAEDKALLLQLRDKLSKSFKLKWEDAVTSIIQFLGSAWDGMPSTKCNLVTLSDTNKVVHARDYIGVVGALSYIATGYVHHTKHLSLCLEPQHKDLQLDVCSDASWGGEFSQSTHSSLTQVNGCSVLWCAKRLVKLASSSCYAEFMTLGMAARHGKWMKSLIDDMLGTPTLQQHFCHKDCDRLLFQQAEKTL</sequence>
<proteinExistence type="predicted"/>
<reference evidence="1" key="1">
    <citation type="submission" date="2021-03" db="EMBL/GenBank/DDBJ databases">
        <title>Draft genome sequence of rust myrtle Austropuccinia psidii MF-1, a brazilian biotype.</title>
        <authorList>
            <person name="Quecine M.C."/>
            <person name="Pachon D.M.R."/>
            <person name="Bonatelli M.L."/>
            <person name="Correr F.H."/>
            <person name="Franceschini L.M."/>
            <person name="Leite T.F."/>
            <person name="Margarido G.R.A."/>
            <person name="Almeida C.A."/>
            <person name="Ferrarezi J.A."/>
            <person name="Labate C.A."/>
        </authorList>
    </citation>
    <scope>NUCLEOTIDE SEQUENCE</scope>
    <source>
        <strain evidence="1">MF-1</strain>
    </source>
</reference>
<dbReference type="OrthoDB" id="5080239at2759"/>
<evidence type="ECO:0000313" key="1">
    <source>
        <dbReference type="EMBL" id="MBW0468078.1"/>
    </source>
</evidence>
<accession>A0A9Q3BMY0</accession>
<gene>
    <name evidence="1" type="ORF">O181_007793</name>
</gene>
<dbReference type="Proteomes" id="UP000765509">
    <property type="component" value="Unassembled WGS sequence"/>
</dbReference>
<name>A0A9Q3BMY0_9BASI</name>
<evidence type="ECO:0000313" key="2">
    <source>
        <dbReference type="Proteomes" id="UP000765509"/>
    </source>
</evidence>
<dbReference type="AlphaFoldDB" id="A0A9Q3BMY0"/>
<comment type="caution">
    <text evidence="1">The sequence shown here is derived from an EMBL/GenBank/DDBJ whole genome shotgun (WGS) entry which is preliminary data.</text>
</comment>
<dbReference type="EMBL" id="AVOT02001764">
    <property type="protein sequence ID" value="MBW0468078.1"/>
    <property type="molecule type" value="Genomic_DNA"/>
</dbReference>
<keyword evidence="2" id="KW-1185">Reference proteome</keyword>